<dbReference type="EMBL" id="CP009111">
    <property type="protein sequence ID" value="ANS28177.1"/>
    <property type="molecule type" value="Genomic_DNA"/>
</dbReference>
<dbReference type="PANTHER" id="PTHR33507:SF3">
    <property type="entry name" value="INNER MEMBRANE PROTEIN YBBJ"/>
    <property type="match status" value="1"/>
</dbReference>
<dbReference type="OMA" id="AMPEFGM"/>
<reference evidence="8 13" key="2">
    <citation type="submission" date="2014-07" db="EMBL/GenBank/DDBJ databases">
        <authorList>
            <person name="Zhang J.E."/>
            <person name="Yang H."/>
            <person name="Guo J."/>
            <person name="Deng Z."/>
            <person name="Luo H."/>
            <person name="Luo M."/>
            <person name="Zhao B."/>
        </authorList>
    </citation>
    <scope>NUCLEOTIDE SEQUENCE [LARGE SCALE GENOMIC DNA]</scope>
    <source>
        <strain evidence="8 13">1CP</strain>
    </source>
</reference>
<evidence type="ECO:0000256" key="1">
    <source>
        <dbReference type="ARBA" id="ARBA00004141"/>
    </source>
</evidence>
<evidence type="ECO:0000313" key="11">
    <source>
        <dbReference type="EMBL" id="WLF50699.1"/>
    </source>
</evidence>
<dbReference type="EMBL" id="CP130953">
    <property type="protein sequence ID" value="WLF50699.1"/>
    <property type="molecule type" value="Genomic_DNA"/>
</dbReference>
<protein>
    <submittedName>
        <fullName evidence="7">Membrane protein</fullName>
    </submittedName>
    <submittedName>
        <fullName evidence="9">NfeD family protein</fullName>
    </submittedName>
</protein>
<name>A0A076EKE9_RHOOP</name>
<proteinExistence type="predicted"/>
<dbReference type="eggNOG" id="COG1585">
    <property type="taxonomic scope" value="Bacteria"/>
</dbReference>
<dbReference type="Proteomes" id="UP000239290">
    <property type="component" value="Unassembled WGS sequence"/>
</dbReference>
<dbReference type="GO" id="GO:0005886">
    <property type="term" value="C:plasma membrane"/>
    <property type="evidence" value="ECO:0007669"/>
    <property type="project" value="TreeGrafter"/>
</dbReference>
<feature type="domain" description="NfeD-like C-terminal" evidence="6">
    <location>
        <begin position="83"/>
        <end position="141"/>
    </location>
</feature>
<comment type="subcellular location">
    <subcellularLocation>
        <location evidence="1">Membrane</location>
        <topology evidence="1">Multi-pass membrane protein</topology>
    </subcellularLocation>
</comment>
<dbReference type="Proteomes" id="UP001231166">
    <property type="component" value="Chromosome"/>
</dbReference>
<evidence type="ECO:0000256" key="3">
    <source>
        <dbReference type="ARBA" id="ARBA00022989"/>
    </source>
</evidence>
<accession>A0A076EKE9</accession>
<feature type="transmembrane region" description="Helical" evidence="5">
    <location>
        <begin position="44"/>
        <end position="64"/>
    </location>
</feature>
<dbReference type="EMBL" id="PUIO01000034">
    <property type="protein sequence ID" value="PQP21654.1"/>
    <property type="molecule type" value="Genomic_DNA"/>
</dbReference>
<gene>
    <name evidence="10" type="ORF">C5613_25355</name>
    <name evidence="7" type="ORF">EP51_04370</name>
    <name evidence="9" type="ORF">O4328_12110</name>
    <name evidence="11" type="ORF">Q5707_17720</name>
    <name evidence="8" type="ORF">R1CP_17455</name>
</gene>
<evidence type="ECO:0000259" key="6">
    <source>
        <dbReference type="Pfam" id="PF01957"/>
    </source>
</evidence>
<dbReference type="Pfam" id="PF01957">
    <property type="entry name" value="NfeD"/>
    <property type="match status" value="1"/>
</dbReference>
<evidence type="ECO:0000313" key="9">
    <source>
        <dbReference type="EMBL" id="MCZ4584417.1"/>
    </source>
</evidence>
<dbReference type="InterPro" id="IPR002810">
    <property type="entry name" value="NfeD-like_C"/>
</dbReference>
<dbReference type="RefSeq" id="WP_005241863.1">
    <property type="nucleotide sequence ID" value="NZ_CP008947.1"/>
</dbReference>
<evidence type="ECO:0000256" key="2">
    <source>
        <dbReference type="ARBA" id="ARBA00022692"/>
    </source>
</evidence>
<dbReference type="InterPro" id="IPR012340">
    <property type="entry name" value="NA-bd_OB-fold"/>
</dbReference>
<reference evidence="7 12" key="1">
    <citation type="submission" date="2014-07" db="EMBL/GenBank/DDBJ databases">
        <title>Genome Sequence of Rhodococcus opacus Strain R7, a Biodegrader of Mono- and Polycyclic Aromatic Hydrocarbons.</title>
        <authorList>
            <person name="Di Gennaro P."/>
            <person name="Zampolli J."/>
            <person name="Presti I."/>
            <person name="Cappelletti M."/>
            <person name="D'Ursi P."/>
            <person name="Orro A."/>
            <person name="Mezzelani A."/>
            <person name="Milanesi L."/>
        </authorList>
    </citation>
    <scope>NUCLEOTIDE SEQUENCE [LARGE SCALE GENOMIC DNA]</scope>
    <source>
        <strain evidence="7 12">R7</strain>
    </source>
</reference>
<reference evidence="10" key="5">
    <citation type="submission" date="2018-02" db="EMBL/GenBank/DDBJ databases">
        <authorList>
            <person name="Cohen D.B."/>
            <person name="Kent A.D."/>
        </authorList>
    </citation>
    <scope>NUCLEOTIDE SEQUENCE</scope>
    <source>
        <strain evidence="10">04-OD7</strain>
    </source>
</reference>
<dbReference type="EMBL" id="JAPWIS010000005">
    <property type="protein sequence ID" value="MCZ4584417.1"/>
    <property type="molecule type" value="Genomic_DNA"/>
</dbReference>
<evidence type="ECO:0000313" key="7">
    <source>
        <dbReference type="EMBL" id="AII03884.1"/>
    </source>
</evidence>
<organism evidence="7 12">
    <name type="scientific">Rhodococcus opacus</name>
    <name type="common">Nocardia opaca</name>
    <dbReference type="NCBI Taxonomy" id="37919"/>
    <lineage>
        <taxon>Bacteria</taxon>
        <taxon>Bacillati</taxon>
        <taxon>Actinomycetota</taxon>
        <taxon>Actinomycetes</taxon>
        <taxon>Mycobacteriales</taxon>
        <taxon>Nocardiaceae</taxon>
        <taxon>Rhodococcus</taxon>
    </lineage>
</organism>
<keyword evidence="4 5" id="KW-0472">Membrane</keyword>
<evidence type="ECO:0000313" key="8">
    <source>
        <dbReference type="EMBL" id="ANS28177.1"/>
    </source>
</evidence>
<dbReference type="SUPFAM" id="SSF141322">
    <property type="entry name" value="NfeD domain-like"/>
    <property type="match status" value="1"/>
</dbReference>
<dbReference type="PANTHER" id="PTHR33507">
    <property type="entry name" value="INNER MEMBRANE PROTEIN YBBJ"/>
    <property type="match status" value="1"/>
</dbReference>
<reference evidence="9" key="6">
    <citation type="submission" date="2022-12" db="EMBL/GenBank/DDBJ databases">
        <authorList>
            <person name="Krivoruchko A.V."/>
            <person name="Elkin A."/>
        </authorList>
    </citation>
    <scope>NUCLEOTIDE SEQUENCE</scope>
    <source>
        <strain evidence="9">IEGM 249</strain>
    </source>
</reference>
<dbReference type="PATRIC" id="fig|37919.13.peg.3621"/>
<dbReference type="GeneID" id="69891631"/>
<dbReference type="AlphaFoldDB" id="A0A076EKE9"/>
<dbReference type="EMBL" id="CP008947">
    <property type="protein sequence ID" value="AII03884.1"/>
    <property type="molecule type" value="Genomic_DNA"/>
</dbReference>
<dbReference type="Proteomes" id="UP001066327">
    <property type="component" value="Unassembled WGS sequence"/>
</dbReference>
<dbReference type="InterPro" id="IPR052165">
    <property type="entry name" value="Membrane_assoc_protease"/>
</dbReference>
<evidence type="ECO:0000313" key="14">
    <source>
        <dbReference type="Proteomes" id="UP000239290"/>
    </source>
</evidence>
<reference evidence="10" key="3">
    <citation type="journal article" date="2018" name="Genome Announc.">
        <title>Draft Genome Sequence of Rhodococcus opacus Strain 04-OD7, Which Can Mobilize Phosphate.</title>
        <authorList>
            <person name="Zheng B.X."/>
            <person name="Zhang H.K."/>
            <person name="Ding K."/>
        </authorList>
    </citation>
    <scope>NUCLEOTIDE SEQUENCE</scope>
    <source>
        <strain evidence="10">04-OD7</strain>
    </source>
</reference>
<evidence type="ECO:0000313" key="10">
    <source>
        <dbReference type="EMBL" id="PQP21654.1"/>
    </source>
</evidence>
<keyword evidence="15" id="KW-1185">Reference proteome</keyword>
<evidence type="ECO:0000256" key="4">
    <source>
        <dbReference type="ARBA" id="ARBA00023136"/>
    </source>
</evidence>
<evidence type="ECO:0000313" key="15">
    <source>
        <dbReference type="Proteomes" id="UP001066327"/>
    </source>
</evidence>
<evidence type="ECO:0000256" key="5">
    <source>
        <dbReference type="SAM" id="Phobius"/>
    </source>
</evidence>
<sequence>MAALIWLVAGVLLAAAEALTGDFFLLMLAGGALATAGVTAITDFPVWVDAVIFGVLSLALILGVRPVLLRKFETPPPTPTGIEALTGKQALVLEEVAEHAGQIKLGGDVWTARPLDSTEVYPPGTTVTVMQIDGATAVVWRGP</sequence>
<dbReference type="Gene3D" id="2.40.50.140">
    <property type="entry name" value="Nucleic acid-binding proteins"/>
    <property type="match status" value="1"/>
</dbReference>
<keyword evidence="3 5" id="KW-1133">Transmembrane helix</keyword>
<reference evidence="11" key="7">
    <citation type="submission" date="2023-07" db="EMBL/GenBank/DDBJ databases">
        <title>Genomic analysis of Rhodococcus opacus VOC-14 with glycol ethers degradation activity.</title>
        <authorList>
            <person name="Narkevich D.A."/>
            <person name="Hlushen A.M."/>
            <person name="Akhremchuk A.E."/>
            <person name="Sikolenko M.A."/>
            <person name="Valentovich L.N."/>
        </authorList>
    </citation>
    <scope>NUCLEOTIDE SEQUENCE</scope>
    <source>
        <strain evidence="11">VOC-14</strain>
    </source>
</reference>
<dbReference type="Proteomes" id="UP000186108">
    <property type="component" value="Chromosome"/>
</dbReference>
<evidence type="ECO:0000313" key="13">
    <source>
        <dbReference type="Proteomes" id="UP000186108"/>
    </source>
</evidence>
<reference evidence="14" key="4">
    <citation type="submission" date="2018-02" db="EMBL/GenBank/DDBJ databases">
        <title>Draft genome sequencing of Rhodococcus opacus KU647198.</title>
        <authorList>
            <person name="Zheng B.-X."/>
        </authorList>
    </citation>
    <scope>NUCLEOTIDE SEQUENCE [LARGE SCALE GENOMIC DNA]</scope>
    <source>
        <strain evidence="14">04-OD7</strain>
    </source>
</reference>
<keyword evidence="2 5" id="KW-0812">Transmembrane</keyword>
<dbReference type="Proteomes" id="UP000028488">
    <property type="component" value="Chromosome"/>
</dbReference>
<evidence type="ECO:0000313" key="12">
    <source>
        <dbReference type="Proteomes" id="UP000028488"/>
    </source>
</evidence>